<evidence type="ECO:0000256" key="1">
    <source>
        <dbReference type="ARBA" id="ARBA00022801"/>
    </source>
</evidence>
<dbReference type="CDD" id="cd07573">
    <property type="entry name" value="CPA"/>
    <property type="match status" value="1"/>
</dbReference>
<reference evidence="3" key="1">
    <citation type="submission" date="2018-05" db="EMBL/GenBank/DDBJ databases">
        <authorList>
            <person name="Lanie J.A."/>
            <person name="Ng W.-L."/>
            <person name="Kazmierczak K.M."/>
            <person name="Andrzejewski T.M."/>
            <person name="Davidsen T.M."/>
            <person name="Wayne K.J."/>
            <person name="Tettelin H."/>
            <person name="Glass J.I."/>
            <person name="Rusch D."/>
            <person name="Podicherti R."/>
            <person name="Tsui H.-C.T."/>
            <person name="Winkler M.E."/>
        </authorList>
    </citation>
    <scope>NUCLEOTIDE SEQUENCE</scope>
</reference>
<dbReference type="Gene3D" id="3.60.110.10">
    <property type="entry name" value="Carbon-nitrogen hydrolase"/>
    <property type="match status" value="1"/>
</dbReference>
<protein>
    <recommendedName>
        <fullName evidence="2">CN hydrolase domain-containing protein</fullName>
    </recommendedName>
</protein>
<dbReference type="InterPro" id="IPR036526">
    <property type="entry name" value="C-N_Hydrolase_sf"/>
</dbReference>
<dbReference type="InterPro" id="IPR003010">
    <property type="entry name" value="C-N_Hydrolase"/>
</dbReference>
<evidence type="ECO:0000313" key="3">
    <source>
        <dbReference type="EMBL" id="SVD32969.1"/>
    </source>
</evidence>
<accession>A0A382UFC2</accession>
<feature type="non-terminal residue" evidence="3">
    <location>
        <position position="277"/>
    </location>
</feature>
<proteinExistence type="predicted"/>
<dbReference type="PANTHER" id="PTHR43674:SF2">
    <property type="entry name" value="BETA-UREIDOPROPIONASE"/>
    <property type="match status" value="1"/>
</dbReference>
<organism evidence="3">
    <name type="scientific">marine metagenome</name>
    <dbReference type="NCBI Taxonomy" id="408172"/>
    <lineage>
        <taxon>unclassified sequences</taxon>
        <taxon>metagenomes</taxon>
        <taxon>ecological metagenomes</taxon>
    </lineage>
</organism>
<evidence type="ECO:0000259" key="2">
    <source>
        <dbReference type="PROSITE" id="PS50263"/>
    </source>
</evidence>
<dbReference type="GO" id="GO:0033388">
    <property type="term" value="P:putrescine biosynthetic process from arginine"/>
    <property type="evidence" value="ECO:0007669"/>
    <property type="project" value="TreeGrafter"/>
</dbReference>
<name>A0A382UFC2_9ZZZZ</name>
<dbReference type="SUPFAM" id="SSF56317">
    <property type="entry name" value="Carbon-nitrogen hydrolase"/>
    <property type="match status" value="1"/>
</dbReference>
<dbReference type="PROSITE" id="PS50263">
    <property type="entry name" value="CN_HYDROLASE"/>
    <property type="match status" value="1"/>
</dbReference>
<dbReference type="InterPro" id="IPR050345">
    <property type="entry name" value="Aliph_Amidase/BUP"/>
</dbReference>
<dbReference type="Pfam" id="PF00795">
    <property type="entry name" value="CN_hydrolase"/>
    <property type="match status" value="1"/>
</dbReference>
<dbReference type="GO" id="GO:0050126">
    <property type="term" value="F:N-carbamoylputrescine amidase activity"/>
    <property type="evidence" value="ECO:0007669"/>
    <property type="project" value="TreeGrafter"/>
</dbReference>
<sequence>MADVGVAATQMTCSWDRAENLNRAEKLVRQAASAGASIILIQELFETPYFPIEQCHKHRSLACSLKESKAVKRFSNLARELEVVLPISFFEKAGEVYFNTVAVADADGTLLGVYRKSHIPNGKGYQEKEYFSPGDTGFRVWRTRFGNVGVLICWDQWFPEAARCLTLQGADIVLYPTAIGSGLGGGGDLLTGNDSVNAWRNAMCGHAACNILPVVTSNRIGREYMTEDRKSHLDFYGSSFIADHEGQVVEQAGRDQEEVLVHRFNFQKVKEYRDSWA</sequence>
<dbReference type="AlphaFoldDB" id="A0A382UFC2"/>
<gene>
    <name evidence="3" type="ORF">METZ01_LOCUS385823</name>
</gene>
<dbReference type="EMBL" id="UINC01143822">
    <property type="protein sequence ID" value="SVD32969.1"/>
    <property type="molecule type" value="Genomic_DNA"/>
</dbReference>
<feature type="domain" description="CN hydrolase" evidence="2">
    <location>
        <begin position="4"/>
        <end position="266"/>
    </location>
</feature>
<keyword evidence="1" id="KW-0378">Hydrolase</keyword>
<dbReference type="PANTHER" id="PTHR43674">
    <property type="entry name" value="NITRILASE C965.09-RELATED"/>
    <property type="match status" value="1"/>
</dbReference>